<sequence length="93" mass="9986">MPCLPFSNTPSSPSNTPKAHPSIVLHTPSDESSPSPSLLFQSTSQTAAAYRNRYAAYLAATFNISLEAAMADMNHQLAPRRASDVSEADAYRS</sequence>
<organism evidence="2 3">
    <name type="scientific">Glonium stellatum</name>
    <dbReference type="NCBI Taxonomy" id="574774"/>
    <lineage>
        <taxon>Eukaryota</taxon>
        <taxon>Fungi</taxon>
        <taxon>Dikarya</taxon>
        <taxon>Ascomycota</taxon>
        <taxon>Pezizomycotina</taxon>
        <taxon>Dothideomycetes</taxon>
        <taxon>Pleosporomycetidae</taxon>
        <taxon>Gloniales</taxon>
        <taxon>Gloniaceae</taxon>
        <taxon>Glonium</taxon>
    </lineage>
</organism>
<evidence type="ECO:0000256" key="1">
    <source>
        <dbReference type="SAM" id="MobiDB-lite"/>
    </source>
</evidence>
<dbReference type="OrthoDB" id="3935170at2759"/>
<proteinExistence type="predicted"/>
<gene>
    <name evidence="2" type="ORF">AOQ84DRAFT_354055</name>
</gene>
<feature type="region of interest" description="Disordered" evidence="1">
    <location>
        <begin position="1"/>
        <end position="39"/>
    </location>
</feature>
<evidence type="ECO:0000313" key="2">
    <source>
        <dbReference type="EMBL" id="OCL09343.1"/>
    </source>
</evidence>
<accession>A0A8E2F3N3</accession>
<dbReference type="AlphaFoldDB" id="A0A8E2F3N3"/>
<name>A0A8E2F3N3_9PEZI</name>
<feature type="compositionally biased region" description="Low complexity" evidence="1">
    <location>
        <begin position="1"/>
        <end position="17"/>
    </location>
</feature>
<dbReference type="EMBL" id="KV749464">
    <property type="protein sequence ID" value="OCL09343.1"/>
    <property type="molecule type" value="Genomic_DNA"/>
</dbReference>
<reference evidence="2 3" key="1">
    <citation type="journal article" date="2016" name="Nat. Commun.">
        <title>Ectomycorrhizal ecology is imprinted in the genome of the dominant symbiotic fungus Cenococcum geophilum.</title>
        <authorList>
            <consortium name="DOE Joint Genome Institute"/>
            <person name="Peter M."/>
            <person name="Kohler A."/>
            <person name="Ohm R.A."/>
            <person name="Kuo A."/>
            <person name="Krutzmann J."/>
            <person name="Morin E."/>
            <person name="Arend M."/>
            <person name="Barry K.W."/>
            <person name="Binder M."/>
            <person name="Choi C."/>
            <person name="Clum A."/>
            <person name="Copeland A."/>
            <person name="Grisel N."/>
            <person name="Haridas S."/>
            <person name="Kipfer T."/>
            <person name="LaButti K."/>
            <person name="Lindquist E."/>
            <person name="Lipzen A."/>
            <person name="Maire R."/>
            <person name="Meier B."/>
            <person name="Mihaltcheva S."/>
            <person name="Molinier V."/>
            <person name="Murat C."/>
            <person name="Poggeler S."/>
            <person name="Quandt C.A."/>
            <person name="Sperisen C."/>
            <person name="Tritt A."/>
            <person name="Tisserant E."/>
            <person name="Crous P.W."/>
            <person name="Henrissat B."/>
            <person name="Nehls U."/>
            <person name="Egli S."/>
            <person name="Spatafora J.W."/>
            <person name="Grigoriev I.V."/>
            <person name="Martin F.M."/>
        </authorList>
    </citation>
    <scope>NUCLEOTIDE SEQUENCE [LARGE SCALE GENOMIC DNA]</scope>
    <source>
        <strain evidence="2 3">CBS 207.34</strain>
    </source>
</reference>
<keyword evidence="3" id="KW-1185">Reference proteome</keyword>
<dbReference type="Proteomes" id="UP000250140">
    <property type="component" value="Unassembled WGS sequence"/>
</dbReference>
<protein>
    <submittedName>
        <fullName evidence="2">Uncharacterized protein</fullName>
    </submittedName>
</protein>
<evidence type="ECO:0000313" key="3">
    <source>
        <dbReference type="Proteomes" id="UP000250140"/>
    </source>
</evidence>